<gene>
    <name evidence="2" type="ORF">CUJ83_05315</name>
</gene>
<accession>A0AAP2W5S1</accession>
<dbReference type="Pfam" id="PF01243">
    <property type="entry name" value="PNPOx_N"/>
    <property type="match status" value="1"/>
</dbReference>
<dbReference type="SUPFAM" id="SSF50475">
    <property type="entry name" value="FMN-binding split barrel"/>
    <property type="match status" value="1"/>
</dbReference>
<dbReference type="Gene3D" id="2.30.110.10">
    <property type="entry name" value="Electron Transport, Fmn-binding Protein, Chain A"/>
    <property type="match status" value="1"/>
</dbReference>
<keyword evidence="3" id="KW-1185">Reference proteome</keyword>
<organism evidence="2 3">
    <name type="scientific">Methanooceanicella nereidis</name>
    <dbReference type="NCBI Taxonomy" id="2052831"/>
    <lineage>
        <taxon>Archaea</taxon>
        <taxon>Methanobacteriati</taxon>
        <taxon>Methanobacteriota</taxon>
        <taxon>Stenosarchaea group</taxon>
        <taxon>Methanomicrobia</taxon>
        <taxon>Methanocellales</taxon>
        <taxon>Methanocellaceae</taxon>
        <taxon>Methanooceanicella</taxon>
    </lineage>
</organism>
<evidence type="ECO:0000259" key="1">
    <source>
        <dbReference type="Pfam" id="PF01243"/>
    </source>
</evidence>
<feature type="domain" description="Pyridoxamine 5'-phosphate oxidase N-terminal" evidence="1">
    <location>
        <begin position="4"/>
        <end position="121"/>
    </location>
</feature>
<dbReference type="InterPro" id="IPR012349">
    <property type="entry name" value="Split_barrel_FMN-bd"/>
</dbReference>
<dbReference type="PANTHER" id="PTHR40660:SF1">
    <property type="entry name" value="5'-PHOSPHATE OXIDASE PUTATIVE DOMAIN-CONTAINING PROTEIN-RELATED"/>
    <property type="match status" value="1"/>
</dbReference>
<evidence type="ECO:0000313" key="2">
    <source>
        <dbReference type="EMBL" id="MCD1294417.1"/>
    </source>
</evidence>
<dbReference type="PANTHER" id="PTHR40660">
    <property type="entry name" value="5'-PHOSPHATE OXIDASE PUTATIVE DOMAIN-CONTAINING PROTEIN-RELATED"/>
    <property type="match status" value="1"/>
</dbReference>
<sequence length="132" mass="14817">MVKLTEEIKESLKGVKTIYMATCSNDCIPNVAPMGAYKLLDDETMLISDQFMNKTMKNLEQNQKVAISYWGEKGGYQIKGVAVVHKDDDVFKEDVEWIKSVMPKLTPKSAVVIRITEVYSIKPGTEAGKKIL</sequence>
<dbReference type="AlphaFoldDB" id="A0AAP2W5S1"/>
<protein>
    <submittedName>
        <fullName evidence="2">Flavin-nucleotide-binding protein</fullName>
    </submittedName>
</protein>
<dbReference type="Proteomes" id="UP001320159">
    <property type="component" value="Unassembled WGS sequence"/>
</dbReference>
<evidence type="ECO:0000313" key="3">
    <source>
        <dbReference type="Proteomes" id="UP001320159"/>
    </source>
</evidence>
<dbReference type="EMBL" id="PGCK01000003">
    <property type="protein sequence ID" value="MCD1294417.1"/>
    <property type="molecule type" value="Genomic_DNA"/>
</dbReference>
<comment type="caution">
    <text evidence="2">The sequence shown here is derived from an EMBL/GenBank/DDBJ whole genome shotgun (WGS) entry which is preliminary data.</text>
</comment>
<proteinExistence type="predicted"/>
<dbReference type="InterPro" id="IPR011576">
    <property type="entry name" value="Pyridox_Oxase_N"/>
</dbReference>
<name>A0AAP2W5S1_9EURY</name>
<reference evidence="2 3" key="1">
    <citation type="submission" date="2017-11" db="EMBL/GenBank/DDBJ databases">
        <title>Isolation and Characterization of Family Methanocellaceae Species from Potential Methane Hydrate Area Offshore Southwestern Taiwan.</title>
        <authorList>
            <person name="Zhang W.-L."/>
            <person name="Chen W.-C."/>
            <person name="Lai M.-C."/>
            <person name="Chen S.-C."/>
        </authorList>
    </citation>
    <scope>NUCLEOTIDE SEQUENCE [LARGE SCALE GENOMIC DNA]</scope>
    <source>
        <strain evidence="2 3">CWC-04</strain>
    </source>
</reference>